<feature type="transmembrane region" description="Helical" evidence="1">
    <location>
        <begin position="88"/>
        <end position="109"/>
    </location>
</feature>
<evidence type="ECO:0008006" key="4">
    <source>
        <dbReference type="Google" id="ProtNLM"/>
    </source>
</evidence>
<dbReference type="OrthoDB" id="388341at2759"/>
<dbReference type="AlphaFoldDB" id="A0A0J9T1N8"/>
<proteinExistence type="predicted"/>
<protein>
    <recommendedName>
        <fullName evidence="4">VIR protein</fullName>
    </recommendedName>
</protein>
<keyword evidence="1" id="KW-1133">Transmembrane helix</keyword>
<dbReference type="Proteomes" id="UP000053327">
    <property type="component" value="Unassembled WGS sequence"/>
</dbReference>
<organism evidence="2 3">
    <name type="scientific">Plasmodium vivax (strain Brazil I)</name>
    <dbReference type="NCBI Taxonomy" id="1033975"/>
    <lineage>
        <taxon>Eukaryota</taxon>
        <taxon>Sar</taxon>
        <taxon>Alveolata</taxon>
        <taxon>Apicomplexa</taxon>
        <taxon>Aconoidasida</taxon>
        <taxon>Haemosporida</taxon>
        <taxon>Plasmodiidae</taxon>
        <taxon>Plasmodium</taxon>
        <taxon>Plasmodium (Plasmodium)</taxon>
    </lineage>
</organism>
<evidence type="ECO:0000313" key="2">
    <source>
        <dbReference type="EMBL" id="KMZ88921.1"/>
    </source>
</evidence>
<keyword evidence="1" id="KW-0812">Transmembrane</keyword>
<evidence type="ECO:0000256" key="1">
    <source>
        <dbReference type="SAM" id="Phobius"/>
    </source>
</evidence>
<name>A0A0J9T1N8_PLAV1</name>
<reference evidence="2 3" key="1">
    <citation type="submission" date="2011-08" db="EMBL/GenBank/DDBJ databases">
        <title>The Genome Sequence of Plasmodium vivax Brazil I.</title>
        <authorList>
            <consortium name="The Broad Institute Genome Sequencing Platform"/>
            <consortium name="The Broad Institute Genome Sequencing Center for Infectious Disease"/>
            <person name="Neafsey D."/>
            <person name="Carlton J."/>
            <person name="Barnwell J."/>
            <person name="Collins W."/>
            <person name="Escalante A."/>
            <person name="Mullikin J."/>
            <person name="Saul A."/>
            <person name="Guigo R."/>
            <person name="Camara F."/>
            <person name="Young S.K."/>
            <person name="Zeng Q."/>
            <person name="Gargeya S."/>
            <person name="Fitzgerald M."/>
            <person name="Haas B."/>
            <person name="Abouelleil A."/>
            <person name="Alvarado L."/>
            <person name="Arachchi H.M."/>
            <person name="Berlin A."/>
            <person name="Brown A."/>
            <person name="Chapman S.B."/>
            <person name="Chen Z."/>
            <person name="Dunbar C."/>
            <person name="Freedman E."/>
            <person name="Gearin G."/>
            <person name="Gellesch M."/>
            <person name="Goldberg J."/>
            <person name="Griggs A."/>
            <person name="Gujja S."/>
            <person name="Heiman D."/>
            <person name="Howarth C."/>
            <person name="Larson L."/>
            <person name="Lui A."/>
            <person name="MacDonald P.J.P."/>
            <person name="Montmayeur A."/>
            <person name="Murphy C."/>
            <person name="Neiman D."/>
            <person name="Pearson M."/>
            <person name="Priest M."/>
            <person name="Roberts A."/>
            <person name="Saif S."/>
            <person name="Shea T."/>
            <person name="Shenoy N."/>
            <person name="Sisk P."/>
            <person name="Stolte C."/>
            <person name="Sykes S."/>
            <person name="Wortman J."/>
            <person name="Nusbaum C."/>
            <person name="Birren B."/>
        </authorList>
    </citation>
    <scope>NUCLEOTIDE SEQUENCE [LARGE SCALE GENOMIC DNA]</scope>
    <source>
        <strain evidence="2 3">Brazil I</strain>
    </source>
</reference>
<keyword evidence="1" id="KW-0472">Membrane</keyword>
<gene>
    <name evidence="2" type="ORF">PVBG_06310</name>
</gene>
<sequence length="156" mass="17432">MLKKEYTIPNTKERSPWCNESSISLTTIYPREFTPLNCDETISREPISKDSCPPSVPAKCECESPETAFPVIPSLPDQPSEKDPTKNIAVTSGFTAAGTLGTLFFLYRFTPMSSWLRRRGMNNVGTDLYMDPGAAESFLRMQHDNGGNNLFYHPSV</sequence>
<dbReference type="EMBL" id="KQ234741">
    <property type="protein sequence ID" value="KMZ88921.1"/>
    <property type="molecule type" value="Genomic_DNA"/>
</dbReference>
<accession>A0A0J9T1N8</accession>
<evidence type="ECO:0000313" key="3">
    <source>
        <dbReference type="Proteomes" id="UP000053327"/>
    </source>
</evidence>